<dbReference type="Proteomes" id="UP000492821">
    <property type="component" value="Unassembled WGS sequence"/>
</dbReference>
<name>A0A7E4V8X0_PANRE</name>
<keyword evidence="1" id="KW-1185">Reference proteome</keyword>
<dbReference type="AlphaFoldDB" id="A0A7E4V8X0"/>
<accession>A0A7E4V8X0</accession>
<reference evidence="1" key="1">
    <citation type="journal article" date="2013" name="Genetics">
        <title>The draft genome and transcriptome of Panagrellus redivivus are shaped by the harsh demands of a free-living lifestyle.</title>
        <authorList>
            <person name="Srinivasan J."/>
            <person name="Dillman A.R."/>
            <person name="Macchietto M.G."/>
            <person name="Heikkinen L."/>
            <person name="Lakso M."/>
            <person name="Fracchia K.M."/>
            <person name="Antoshechkin I."/>
            <person name="Mortazavi A."/>
            <person name="Wong G."/>
            <person name="Sternberg P.W."/>
        </authorList>
    </citation>
    <scope>NUCLEOTIDE SEQUENCE [LARGE SCALE GENOMIC DNA]</scope>
    <source>
        <strain evidence="1">MT8872</strain>
    </source>
</reference>
<dbReference type="WBParaSite" id="Pan_g18052.t1">
    <property type="protein sequence ID" value="Pan_g18052.t1"/>
    <property type="gene ID" value="Pan_g18052"/>
</dbReference>
<protein>
    <submittedName>
        <fullName evidence="2">Pyr_redox_dim domain-containing protein</fullName>
    </submittedName>
</protein>
<evidence type="ECO:0000313" key="2">
    <source>
        <dbReference type="WBParaSite" id="Pan_g18052.t1"/>
    </source>
</evidence>
<reference evidence="2" key="2">
    <citation type="submission" date="2020-10" db="UniProtKB">
        <authorList>
            <consortium name="WormBaseParasite"/>
        </authorList>
    </citation>
    <scope>IDENTIFICATION</scope>
</reference>
<organism evidence="1 2">
    <name type="scientific">Panagrellus redivivus</name>
    <name type="common">Microworm</name>
    <dbReference type="NCBI Taxonomy" id="6233"/>
    <lineage>
        <taxon>Eukaryota</taxon>
        <taxon>Metazoa</taxon>
        <taxon>Ecdysozoa</taxon>
        <taxon>Nematoda</taxon>
        <taxon>Chromadorea</taxon>
        <taxon>Rhabditida</taxon>
        <taxon>Tylenchina</taxon>
        <taxon>Panagrolaimomorpha</taxon>
        <taxon>Panagrolaimoidea</taxon>
        <taxon>Panagrolaimidae</taxon>
        <taxon>Panagrellus</taxon>
    </lineage>
</organism>
<evidence type="ECO:0000313" key="1">
    <source>
        <dbReference type="Proteomes" id="UP000492821"/>
    </source>
</evidence>
<sequence length="73" mass="7781">MSRHKPVNNVQIHDGTDVDAAVTVLAEPVAVDIAIEIASVISNPILGLALINAYIVHADIATEDVKLMLPQKK</sequence>
<proteinExistence type="predicted"/>